<comment type="similarity">
    <text evidence="1 4">Belongs to the antibiotic N-acetyltransferase family.</text>
</comment>
<dbReference type="InterPro" id="IPR003679">
    <property type="entry name" value="Amioglycoside_AcTrfase"/>
</dbReference>
<name>A0A229NVY4_9BACL</name>
<comment type="catalytic activity">
    <reaction evidence="4">
        <text>a 2-deoxystreptamine antibiotic + acetyl-CoA = an N(3)-acetyl-2-deoxystreptamine antibiotic + CoA + H(+)</text>
        <dbReference type="Rhea" id="RHEA:12665"/>
        <dbReference type="ChEBI" id="CHEBI:15378"/>
        <dbReference type="ChEBI" id="CHEBI:57287"/>
        <dbReference type="ChEBI" id="CHEBI:57288"/>
        <dbReference type="ChEBI" id="CHEBI:57921"/>
        <dbReference type="ChEBI" id="CHEBI:77452"/>
        <dbReference type="EC" id="2.3.1.81"/>
    </reaction>
</comment>
<dbReference type="Pfam" id="PF02522">
    <property type="entry name" value="Antibiotic_NAT"/>
    <property type="match status" value="1"/>
</dbReference>
<sequence length="280" mass="31470">MGRELLAVSIYDQEWPLTRADIVKGLQDVGVREGMTLLVHSSMKSFNRWIPGKSQAVIEALEEAIGPQGTLVMPAQTGELSEPSHWCRPPVPEAWWPIIRAEMPPYRTDLTATRGMGVIAESFRCQDGTLRSNHPQTSFTARGPLAETILREHALDFGLGDQSPLARIYEHGGYVLLLGVDHRSNTSLHLAENRASWPGKHLVRQGAPMLVDGVRQWVEFEEFEYDDSDFNEIGEAFEQMYPDVRSGRIGDCLAKLLPQRELVDFSIERMTARSSETEPQ</sequence>
<reference evidence="5 6" key="1">
    <citation type="submission" date="2017-07" db="EMBL/GenBank/DDBJ databases">
        <title>Paenibacillus herberti R33 genome sequencing and assembly.</title>
        <authorList>
            <person name="Su W."/>
        </authorList>
    </citation>
    <scope>NUCLEOTIDE SEQUENCE [LARGE SCALE GENOMIC DNA]</scope>
    <source>
        <strain evidence="5 6">R33</strain>
    </source>
</reference>
<dbReference type="PANTHER" id="PTHR11104">
    <property type="entry name" value="AMINOGLYCOSIDE N3-ACETYLTRANSFERASE"/>
    <property type="match status" value="1"/>
</dbReference>
<organism evidence="5 6">
    <name type="scientific">Paenibacillus herberti</name>
    <dbReference type="NCBI Taxonomy" id="1619309"/>
    <lineage>
        <taxon>Bacteria</taxon>
        <taxon>Bacillati</taxon>
        <taxon>Bacillota</taxon>
        <taxon>Bacilli</taxon>
        <taxon>Bacillales</taxon>
        <taxon>Paenibacillaceae</taxon>
        <taxon>Paenibacillus</taxon>
    </lineage>
</organism>
<evidence type="ECO:0000256" key="4">
    <source>
        <dbReference type="RuleBase" id="RU365031"/>
    </source>
</evidence>
<evidence type="ECO:0000256" key="1">
    <source>
        <dbReference type="ARBA" id="ARBA00006383"/>
    </source>
</evidence>
<dbReference type="OrthoDB" id="7330654at2"/>
<evidence type="ECO:0000313" key="6">
    <source>
        <dbReference type="Proteomes" id="UP000215145"/>
    </source>
</evidence>
<dbReference type="EMBL" id="NMUQ01000002">
    <property type="protein sequence ID" value="OXM13885.1"/>
    <property type="molecule type" value="Genomic_DNA"/>
</dbReference>
<accession>A0A229NVY4</accession>
<dbReference type="GO" id="GO:0046677">
    <property type="term" value="P:response to antibiotic"/>
    <property type="evidence" value="ECO:0007669"/>
    <property type="project" value="UniProtKB-KW"/>
</dbReference>
<dbReference type="PANTHER" id="PTHR11104:SF0">
    <property type="entry name" value="SPBETA PROPHAGE-DERIVED AMINOGLYCOSIDE N(3')-ACETYLTRANSFERASE-LIKE PROTEIN YOKD"/>
    <property type="match status" value="1"/>
</dbReference>
<evidence type="ECO:0000256" key="3">
    <source>
        <dbReference type="ARBA" id="ARBA00023315"/>
    </source>
</evidence>
<gene>
    <name evidence="5" type="ORF">CGZ75_12785</name>
</gene>
<dbReference type="GO" id="GO:0046353">
    <property type="term" value="F:aminoglycoside 3-N-acetyltransferase activity"/>
    <property type="evidence" value="ECO:0007669"/>
    <property type="project" value="UniProtKB-EC"/>
</dbReference>
<dbReference type="InterPro" id="IPR028345">
    <property type="entry name" value="Antibiotic_NAT-like"/>
</dbReference>
<protein>
    <recommendedName>
        <fullName evidence="4">Aminoglycoside N(3)-acetyltransferase</fullName>
        <ecNumber evidence="4">2.3.1.-</ecNumber>
    </recommendedName>
</protein>
<dbReference type="EC" id="2.3.1.-" evidence="4"/>
<keyword evidence="2 4" id="KW-0808">Transferase</keyword>
<proteinExistence type="inferred from homology"/>
<comment type="caution">
    <text evidence="5">The sequence shown here is derived from an EMBL/GenBank/DDBJ whole genome shotgun (WGS) entry which is preliminary data.</text>
</comment>
<keyword evidence="6" id="KW-1185">Reference proteome</keyword>
<dbReference type="AlphaFoldDB" id="A0A229NVY4"/>
<evidence type="ECO:0000256" key="2">
    <source>
        <dbReference type="ARBA" id="ARBA00022679"/>
    </source>
</evidence>
<dbReference type="Proteomes" id="UP000215145">
    <property type="component" value="Unassembled WGS sequence"/>
</dbReference>
<keyword evidence="3 4" id="KW-0012">Acyltransferase</keyword>
<dbReference type="SUPFAM" id="SSF110710">
    <property type="entry name" value="TTHA0583/YokD-like"/>
    <property type="match status" value="1"/>
</dbReference>
<evidence type="ECO:0000313" key="5">
    <source>
        <dbReference type="EMBL" id="OXM13885.1"/>
    </source>
</evidence>
<keyword evidence="4" id="KW-0046">Antibiotic resistance</keyword>